<sequence>MGNLIHKKASNEVCRTVYPCTSYSRDLPNFEDPNKKFSNNYVKTTKYTLWNFLFLNLWEQLHRLANCYFIFILVLNFMPRIEAFGKELAILPVAAVLALTALKDGLEDLRRFRADQIVNNTEVNVFSVETGQYVKRKWAELRPGDFVKLATNEVIPADILLLKSSDISGMCHTETSNLDGESNLKQRECVHFPEIKASLFFHFHFEFALC</sequence>
<dbReference type="InterPro" id="IPR023298">
    <property type="entry name" value="ATPase_P-typ_TM_dom_sf"/>
</dbReference>
<name>A0A0R3TD96_RODNA</name>
<dbReference type="STRING" id="102285.A0A0R3TD96"/>
<dbReference type="SUPFAM" id="SSF81653">
    <property type="entry name" value="Calcium ATPase, transduction domain A"/>
    <property type="match status" value="1"/>
</dbReference>
<evidence type="ECO:0000259" key="2">
    <source>
        <dbReference type="Pfam" id="PF16209"/>
    </source>
</evidence>
<gene>
    <name evidence="3" type="ORF">HNAJ_LOCUS5033</name>
</gene>
<dbReference type="InterPro" id="IPR032631">
    <property type="entry name" value="P-type_ATPase_N"/>
</dbReference>
<dbReference type="GO" id="GO:0045332">
    <property type="term" value="P:phospholipid translocation"/>
    <property type="evidence" value="ECO:0007669"/>
    <property type="project" value="TreeGrafter"/>
</dbReference>
<feature type="domain" description="P-type ATPase N-terminal" evidence="2">
    <location>
        <begin position="33"/>
        <end position="88"/>
    </location>
</feature>
<reference evidence="3 4" key="2">
    <citation type="submission" date="2018-11" db="EMBL/GenBank/DDBJ databases">
        <authorList>
            <consortium name="Pathogen Informatics"/>
        </authorList>
    </citation>
    <scope>NUCLEOTIDE SEQUENCE [LARGE SCALE GENOMIC DNA]</scope>
</reference>
<dbReference type="EMBL" id="UZAE01003977">
    <property type="protein sequence ID" value="VDO00893.1"/>
    <property type="molecule type" value="Genomic_DNA"/>
</dbReference>
<evidence type="ECO:0000259" key="1">
    <source>
        <dbReference type="Pfam" id="PF00122"/>
    </source>
</evidence>
<keyword evidence="4" id="KW-1185">Reference proteome</keyword>
<feature type="domain" description="P-type ATPase A" evidence="1">
    <location>
        <begin position="122"/>
        <end position="184"/>
    </location>
</feature>
<protein>
    <submittedName>
        <fullName evidence="5">PhoLip_ATPase_N domain-containing protein</fullName>
    </submittedName>
</protein>
<dbReference type="OrthoDB" id="377733at2759"/>
<accession>A0A0R3TD96</accession>
<organism evidence="5">
    <name type="scientific">Rodentolepis nana</name>
    <name type="common">Dwarf tapeworm</name>
    <name type="synonym">Hymenolepis nana</name>
    <dbReference type="NCBI Taxonomy" id="102285"/>
    <lineage>
        <taxon>Eukaryota</taxon>
        <taxon>Metazoa</taxon>
        <taxon>Spiralia</taxon>
        <taxon>Lophotrochozoa</taxon>
        <taxon>Platyhelminthes</taxon>
        <taxon>Cestoda</taxon>
        <taxon>Eucestoda</taxon>
        <taxon>Cyclophyllidea</taxon>
        <taxon>Hymenolepididae</taxon>
        <taxon>Rodentolepis</taxon>
    </lineage>
</organism>
<proteinExistence type="predicted"/>
<dbReference type="InterPro" id="IPR008250">
    <property type="entry name" value="ATPase_P-typ_transduc_dom_A_sf"/>
</dbReference>
<dbReference type="Gene3D" id="2.70.150.10">
    <property type="entry name" value="Calcium-transporting ATPase, cytoplasmic transduction domain A"/>
    <property type="match status" value="1"/>
</dbReference>
<dbReference type="InterPro" id="IPR059000">
    <property type="entry name" value="ATPase_P-type_domA"/>
</dbReference>
<dbReference type="WBParaSite" id="HNAJ_0000503501-mRNA-1">
    <property type="protein sequence ID" value="HNAJ_0000503501-mRNA-1"/>
    <property type="gene ID" value="HNAJ_0000503501"/>
</dbReference>
<dbReference type="GO" id="GO:0140326">
    <property type="term" value="F:ATPase-coupled intramembrane lipid transporter activity"/>
    <property type="evidence" value="ECO:0007669"/>
    <property type="project" value="TreeGrafter"/>
</dbReference>
<dbReference type="AlphaFoldDB" id="A0A0R3TD96"/>
<reference evidence="5" key="1">
    <citation type="submission" date="2017-02" db="UniProtKB">
        <authorList>
            <consortium name="WormBaseParasite"/>
        </authorList>
    </citation>
    <scope>IDENTIFICATION</scope>
</reference>
<evidence type="ECO:0000313" key="4">
    <source>
        <dbReference type="Proteomes" id="UP000278807"/>
    </source>
</evidence>
<dbReference type="SUPFAM" id="SSF81665">
    <property type="entry name" value="Calcium ATPase, transmembrane domain M"/>
    <property type="match status" value="1"/>
</dbReference>
<dbReference type="PANTHER" id="PTHR24092">
    <property type="entry name" value="PROBABLE PHOSPHOLIPID-TRANSPORTING ATPASE"/>
    <property type="match status" value="1"/>
</dbReference>
<dbReference type="Pfam" id="PF00122">
    <property type="entry name" value="E1-E2_ATPase"/>
    <property type="match status" value="1"/>
</dbReference>
<dbReference type="Proteomes" id="UP000278807">
    <property type="component" value="Unassembled WGS sequence"/>
</dbReference>
<dbReference type="PANTHER" id="PTHR24092:SF218">
    <property type="entry name" value="PHOSPHOLIPID-TRANSPORTING ATPASE"/>
    <property type="match status" value="1"/>
</dbReference>
<evidence type="ECO:0000313" key="5">
    <source>
        <dbReference type="WBParaSite" id="HNAJ_0000503501-mRNA-1"/>
    </source>
</evidence>
<dbReference type="GO" id="GO:0005886">
    <property type="term" value="C:plasma membrane"/>
    <property type="evidence" value="ECO:0007669"/>
    <property type="project" value="TreeGrafter"/>
</dbReference>
<evidence type="ECO:0000313" key="3">
    <source>
        <dbReference type="EMBL" id="VDO00893.1"/>
    </source>
</evidence>
<dbReference type="Pfam" id="PF16209">
    <property type="entry name" value="PhoLip_ATPase_N"/>
    <property type="match status" value="1"/>
</dbReference>